<dbReference type="Proteomes" id="UP000195386">
    <property type="component" value="Unassembled WGS sequence"/>
</dbReference>
<protein>
    <submittedName>
        <fullName evidence="1">Uncharacterized protein</fullName>
    </submittedName>
</protein>
<organism evidence="1 2">
    <name type="scientific">Bacteroides clarus</name>
    <dbReference type="NCBI Taxonomy" id="626929"/>
    <lineage>
        <taxon>Bacteria</taxon>
        <taxon>Pseudomonadati</taxon>
        <taxon>Bacteroidota</taxon>
        <taxon>Bacteroidia</taxon>
        <taxon>Bacteroidales</taxon>
        <taxon>Bacteroidaceae</taxon>
        <taxon>Bacteroides</taxon>
    </lineage>
</organism>
<gene>
    <name evidence="1" type="ORF">B5F97_11975</name>
</gene>
<dbReference type="EMBL" id="NFII01000011">
    <property type="protein sequence ID" value="OUO00450.1"/>
    <property type="molecule type" value="Genomic_DNA"/>
</dbReference>
<dbReference type="RefSeq" id="WP_087426410.1">
    <property type="nucleotide sequence ID" value="NZ_NFII01000011.1"/>
</dbReference>
<evidence type="ECO:0000313" key="1">
    <source>
        <dbReference type="EMBL" id="OUO00450.1"/>
    </source>
</evidence>
<comment type="caution">
    <text evidence="1">The sequence shown here is derived from an EMBL/GenBank/DDBJ whole genome shotgun (WGS) entry which is preliminary data.</text>
</comment>
<sequence length="145" mass="17134">MQYDLSNPLHKEQFKIRCNHLFSKGCIVELTEKKPKRTTQQNKYLHTLLDFFACETGNTLEYVKQNYYKKLVNPAIFTRRINDKFLGEVEVLRSSTDLDTAEMTTSIERFRNWASAECGVYLPSPDEERLLQLMEIEIDRNKTFI</sequence>
<dbReference type="SUPFAM" id="SSF103370">
    <property type="entry name" value="NinB"/>
    <property type="match status" value="1"/>
</dbReference>
<name>A0A1Y3YYM9_9BACE</name>
<dbReference type="Gene3D" id="1.10.3790.10">
    <property type="entry name" value="NinB"/>
    <property type="match status" value="1"/>
</dbReference>
<proteinExistence type="predicted"/>
<evidence type="ECO:0000313" key="2">
    <source>
        <dbReference type="Proteomes" id="UP000195386"/>
    </source>
</evidence>
<dbReference type="AlphaFoldDB" id="A0A1Y3YYM9"/>
<accession>A0A1Y3YYM9</accession>
<reference evidence="2" key="1">
    <citation type="submission" date="2017-04" db="EMBL/GenBank/DDBJ databases">
        <title>Function of individual gut microbiota members based on whole genome sequencing of pure cultures obtained from chicken caecum.</title>
        <authorList>
            <person name="Medvecky M."/>
            <person name="Cejkova D."/>
            <person name="Polansky O."/>
            <person name="Karasova D."/>
            <person name="Kubasova T."/>
            <person name="Cizek A."/>
            <person name="Rychlik I."/>
        </authorList>
    </citation>
    <scope>NUCLEOTIDE SEQUENCE [LARGE SCALE GENOMIC DNA]</scope>
    <source>
        <strain evidence="2">An43</strain>
    </source>
</reference>
<dbReference type="InterPro" id="IPR036619">
    <property type="entry name" value="NinB_sf"/>
</dbReference>